<dbReference type="EMBL" id="CP134188">
    <property type="protein sequence ID" value="WPB04462.1"/>
    <property type="molecule type" value="Genomic_DNA"/>
</dbReference>
<dbReference type="GeneID" id="35435875"/>
<name>A0ABZ0NXZ5_CERBT</name>
<feature type="signal peptide" evidence="1">
    <location>
        <begin position="1"/>
        <end position="18"/>
    </location>
</feature>
<sequence>MHAHKLLLIVIAATACNAAAIIRARAPVAAAIAHDNDNENVKRVGGQPAGNLETRQYYVPSTQNEYISTGPNIEEVAEKAAPVDHRA</sequence>
<evidence type="ECO:0000313" key="2">
    <source>
        <dbReference type="EMBL" id="WPB04462.1"/>
    </source>
</evidence>
<protein>
    <submittedName>
        <fullName evidence="2">Uncharacterized protein</fullName>
    </submittedName>
</protein>
<accession>A0ABZ0NXZ5</accession>
<dbReference type="RefSeq" id="XP_023460731.2">
    <property type="nucleotide sequence ID" value="XM_023604882.2"/>
</dbReference>
<evidence type="ECO:0000256" key="1">
    <source>
        <dbReference type="SAM" id="SignalP"/>
    </source>
</evidence>
<keyword evidence="1" id="KW-0732">Signal</keyword>
<keyword evidence="3" id="KW-1185">Reference proteome</keyword>
<gene>
    <name evidence="2" type="ORF">RHO25_009108</name>
</gene>
<dbReference type="PROSITE" id="PS51257">
    <property type="entry name" value="PROKAR_LIPOPROTEIN"/>
    <property type="match status" value="1"/>
</dbReference>
<organism evidence="2 3">
    <name type="scientific">Cercospora beticola</name>
    <name type="common">Sugarbeet leaf spot fungus</name>
    <dbReference type="NCBI Taxonomy" id="122368"/>
    <lineage>
        <taxon>Eukaryota</taxon>
        <taxon>Fungi</taxon>
        <taxon>Dikarya</taxon>
        <taxon>Ascomycota</taxon>
        <taxon>Pezizomycotina</taxon>
        <taxon>Dothideomycetes</taxon>
        <taxon>Dothideomycetidae</taxon>
        <taxon>Mycosphaerellales</taxon>
        <taxon>Mycosphaerellaceae</taxon>
        <taxon>Cercospora</taxon>
    </lineage>
</organism>
<dbReference type="Proteomes" id="UP001302367">
    <property type="component" value="Chromosome 5"/>
</dbReference>
<feature type="chain" id="PRO_5045545148" evidence="1">
    <location>
        <begin position="19"/>
        <end position="87"/>
    </location>
</feature>
<evidence type="ECO:0000313" key="3">
    <source>
        <dbReference type="Proteomes" id="UP001302367"/>
    </source>
</evidence>
<proteinExistence type="predicted"/>
<reference evidence="2 3" key="1">
    <citation type="submission" date="2023-09" db="EMBL/GenBank/DDBJ databases">
        <title>Complete-Gapless Cercospora beticola genome.</title>
        <authorList>
            <person name="Wyatt N.A."/>
            <person name="Spanner R.E."/>
            <person name="Bolton M.D."/>
        </authorList>
    </citation>
    <scope>NUCLEOTIDE SEQUENCE [LARGE SCALE GENOMIC DNA]</scope>
    <source>
        <strain evidence="2">Cb09-40</strain>
    </source>
</reference>